<proteinExistence type="predicted"/>
<dbReference type="InterPro" id="IPR036908">
    <property type="entry name" value="RlpA-like_sf"/>
</dbReference>
<dbReference type="Pfam" id="PF03330">
    <property type="entry name" value="DPBB_1"/>
    <property type="match status" value="1"/>
</dbReference>
<dbReference type="CDD" id="cd22268">
    <property type="entry name" value="DPBB_RlpA-like"/>
    <property type="match status" value="1"/>
</dbReference>
<organism evidence="4 5">
    <name type="scientific">Euzebya pacifica</name>
    <dbReference type="NCBI Taxonomy" id="1608957"/>
    <lineage>
        <taxon>Bacteria</taxon>
        <taxon>Bacillati</taxon>
        <taxon>Actinomycetota</taxon>
        <taxon>Nitriliruptoria</taxon>
        <taxon>Euzebyales</taxon>
    </lineage>
</organism>
<dbReference type="AlphaFoldDB" id="A0A346Y0P6"/>
<dbReference type="Gene3D" id="2.40.40.10">
    <property type="entry name" value="RlpA-like domain"/>
    <property type="match status" value="1"/>
</dbReference>
<name>A0A346Y0P6_9ACTN</name>
<reference evidence="4 5" key="1">
    <citation type="submission" date="2018-09" db="EMBL/GenBank/DDBJ databases">
        <title>Complete genome sequence of Euzebya sp. DY32-46 isolated from seawater of Pacific Ocean.</title>
        <authorList>
            <person name="Xu L."/>
            <person name="Wu Y.-H."/>
            <person name="Xu X.-W."/>
        </authorList>
    </citation>
    <scope>NUCLEOTIDE SEQUENCE [LARGE SCALE GENOMIC DNA]</scope>
    <source>
        <strain evidence="4 5">DY32-46</strain>
    </source>
</reference>
<dbReference type="KEGG" id="euz:DVS28_a3368"/>
<feature type="compositionally biased region" description="Pro residues" evidence="1">
    <location>
        <begin position="116"/>
        <end position="128"/>
    </location>
</feature>
<dbReference type="SUPFAM" id="SSF50685">
    <property type="entry name" value="Barwin-like endoglucanases"/>
    <property type="match status" value="1"/>
</dbReference>
<dbReference type="PANTHER" id="PTHR34183:SF8">
    <property type="entry name" value="ENDOLYTIC PEPTIDOGLYCAN TRANSGLYCOSYLASE RLPA-RELATED"/>
    <property type="match status" value="1"/>
</dbReference>
<feature type="region of interest" description="Disordered" evidence="1">
    <location>
        <begin position="89"/>
        <end position="169"/>
    </location>
</feature>
<keyword evidence="2" id="KW-0732">Signal</keyword>
<dbReference type="InterPro" id="IPR009009">
    <property type="entry name" value="RlpA-like_DPBB"/>
</dbReference>
<evidence type="ECO:0000313" key="5">
    <source>
        <dbReference type="Proteomes" id="UP000264006"/>
    </source>
</evidence>
<gene>
    <name evidence="4" type="ORF">DVS28_a3368</name>
</gene>
<evidence type="ECO:0000256" key="1">
    <source>
        <dbReference type="SAM" id="MobiDB-lite"/>
    </source>
</evidence>
<evidence type="ECO:0000259" key="3">
    <source>
        <dbReference type="Pfam" id="PF03330"/>
    </source>
</evidence>
<feature type="signal peptide" evidence="2">
    <location>
        <begin position="1"/>
        <end position="21"/>
    </location>
</feature>
<evidence type="ECO:0000313" key="4">
    <source>
        <dbReference type="EMBL" id="AXV08043.1"/>
    </source>
</evidence>
<dbReference type="PANTHER" id="PTHR34183">
    <property type="entry name" value="ENDOLYTIC PEPTIDOGLYCAN TRANSGLYCOSYLASE RLPA"/>
    <property type="match status" value="1"/>
</dbReference>
<feature type="domain" description="RlpA-like protein double-psi beta-barrel" evidence="3">
    <location>
        <begin position="180"/>
        <end position="268"/>
    </location>
</feature>
<protein>
    <submittedName>
        <fullName evidence="4">RlpA-like lipoprotein</fullName>
    </submittedName>
</protein>
<keyword evidence="4" id="KW-0449">Lipoprotein</keyword>
<accession>A0A346Y0P6</accession>
<dbReference type="PROSITE" id="PS51257">
    <property type="entry name" value="PROKAR_LIPOPROTEIN"/>
    <property type="match status" value="1"/>
</dbReference>
<evidence type="ECO:0000256" key="2">
    <source>
        <dbReference type="SAM" id="SignalP"/>
    </source>
</evidence>
<feature type="chain" id="PRO_5016791368" evidence="2">
    <location>
        <begin position="22"/>
        <end position="275"/>
    </location>
</feature>
<dbReference type="EMBL" id="CP031165">
    <property type="protein sequence ID" value="AXV08043.1"/>
    <property type="molecule type" value="Genomic_DNA"/>
</dbReference>
<keyword evidence="5" id="KW-1185">Reference proteome</keyword>
<sequence>MATMRAAFVMAVLALTVTACASTGAVPTAAVVDDAGARTRAEVLSRYTDDGEVVALRTPDVIGLSAVQADMALAEAGLAMRLVPLDRSQPITRQFPGPNDPPPPSGTVEVWLGEPPATPSPTATPTPAPSATASPTPSPSPTSTPTVDVTTRYVLPPHTPGRLRINPRNLPALPAGTELTGLASWYGPGFHGLTTACGGIYDQNGPTLATRELRCGTVVRITGPTGLTVEATVTDWGPAEWAGRRFDLSAAVFNAIAPLGAGVIPVRVVTVNVPG</sequence>
<dbReference type="Proteomes" id="UP000264006">
    <property type="component" value="Chromosome"/>
</dbReference>